<dbReference type="AlphaFoldDB" id="A0A4R6Y4P3"/>
<gene>
    <name evidence="7" type="ORF">DFR44_1281</name>
</gene>
<comment type="caution">
    <text evidence="7">The sequence shown here is derived from an EMBL/GenBank/DDBJ whole genome shotgun (WGS) entry which is preliminary data.</text>
</comment>
<reference evidence="7 8" key="1">
    <citation type="submission" date="2019-03" db="EMBL/GenBank/DDBJ databases">
        <title>Genomic Encyclopedia of Type Strains, Phase IV (KMG-IV): sequencing the most valuable type-strain genomes for metagenomic binning, comparative biology and taxonomic classification.</title>
        <authorList>
            <person name="Goeker M."/>
        </authorList>
    </citation>
    <scope>NUCLEOTIDE SEQUENCE [LARGE SCALE GENOMIC DNA]</scope>
    <source>
        <strain evidence="7 8">DSM 102852</strain>
    </source>
</reference>
<name>A0A4R6Y4P3_9BURK</name>
<evidence type="ECO:0000256" key="2">
    <source>
        <dbReference type="ARBA" id="ARBA00010961"/>
    </source>
</evidence>
<dbReference type="EMBL" id="SNZE01000028">
    <property type="protein sequence ID" value="TDR29010.1"/>
    <property type="molecule type" value="Genomic_DNA"/>
</dbReference>
<dbReference type="PANTHER" id="PTHR33217:SF5">
    <property type="entry name" value="MUTATOR FAMILY TRANSPOSASE"/>
    <property type="match status" value="1"/>
</dbReference>
<dbReference type="GO" id="GO:0003677">
    <property type="term" value="F:DNA binding"/>
    <property type="evidence" value="ECO:0007669"/>
    <property type="project" value="UniProtKB-UniRule"/>
</dbReference>
<organism evidence="7 8">
    <name type="scientific">Hydromonas duriensis</name>
    <dbReference type="NCBI Taxonomy" id="1527608"/>
    <lineage>
        <taxon>Bacteria</taxon>
        <taxon>Pseudomonadati</taxon>
        <taxon>Pseudomonadota</taxon>
        <taxon>Betaproteobacteria</taxon>
        <taxon>Burkholderiales</taxon>
        <taxon>Burkholderiaceae</taxon>
        <taxon>Hydromonas</taxon>
    </lineage>
</organism>
<keyword evidence="4 6" id="KW-0238">DNA-binding</keyword>
<keyword evidence="6" id="KW-0814">Transposable element</keyword>
<evidence type="ECO:0000256" key="6">
    <source>
        <dbReference type="RuleBase" id="RU365089"/>
    </source>
</evidence>
<dbReference type="GO" id="GO:0004803">
    <property type="term" value="F:transposase activity"/>
    <property type="evidence" value="ECO:0007669"/>
    <property type="project" value="UniProtKB-UniRule"/>
</dbReference>
<dbReference type="Proteomes" id="UP000294480">
    <property type="component" value="Unassembled WGS sequence"/>
</dbReference>
<protein>
    <recommendedName>
        <fullName evidence="6">Mutator family transposase</fullName>
    </recommendedName>
</protein>
<dbReference type="InterPro" id="IPR001207">
    <property type="entry name" value="Transposase_mutator"/>
</dbReference>
<keyword evidence="8" id="KW-1185">Reference proteome</keyword>
<keyword evidence="5 6" id="KW-0233">DNA recombination</keyword>
<evidence type="ECO:0000256" key="4">
    <source>
        <dbReference type="ARBA" id="ARBA00023125"/>
    </source>
</evidence>
<evidence type="ECO:0000313" key="8">
    <source>
        <dbReference type="Proteomes" id="UP000294480"/>
    </source>
</evidence>
<evidence type="ECO:0000256" key="5">
    <source>
        <dbReference type="ARBA" id="ARBA00023172"/>
    </source>
</evidence>
<dbReference type="GO" id="GO:0006313">
    <property type="term" value="P:DNA transposition"/>
    <property type="evidence" value="ECO:0007669"/>
    <property type="project" value="UniProtKB-UniRule"/>
</dbReference>
<keyword evidence="3 6" id="KW-0815">Transposition</keyword>
<evidence type="ECO:0000256" key="1">
    <source>
        <dbReference type="ARBA" id="ARBA00002190"/>
    </source>
</evidence>
<comment type="similarity">
    <text evidence="2 6">Belongs to the transposase mutator family.</text>
</comment>
<evidence type="ECO:0000256" key="3">
    <source>
        <dbReference type="ARBA" id="ARBA00022578"/>
    </source>
</evidence>
<dbReference type="Pfam" id="PF00872">
    <property type="entry name" value="Transposase_mut"/>
    <property type="match status" value="1"/>
</dbReference>
<dbReference type="PANTHER" id="PTHR33217">
    <property type="entry name" value="TRANSPOSASE FOR INSERTION SEQUENCE ELEMENT IS1081"/>
    <property type="match status" value="1"/>
</dbReference>
<accession>A0A4R6Y4P3</accession>
<proteinExistence type="inferred from homology"/>
<comment type="function">
    <text evidence="1 6">Required for the transposition of the insertion element.</text>
</comment>
<evidence type="ECO:0000313" key="7">
    <source>
        <dbReference type="EMBL" id="TDR29010.1"/>
    </source>
</evidence>
<sequence length="80" mass="9036">MLLVRKGQTRFTALDDQIISLYARGMSTRDIAAMFQELYGAEVSHSLISKVTDAVLDEVQTWQSRPLDAAYPISRHILLI</sequence>